<proteinExistence type="predicted"/>
<reference evidence="1 2" key="1">
    <citation type="submission" date="2020-02" db="EMBL/GenBank/DDBJ databases">
        <title>Genome sequences of Thiorhodococcus mannitoliphagus and Thiorhodococcus minor, purple sulfur photosynthetic bacteria in the gammaproteobacterial family, Chromatiaceae.</title>
        <authorList>
            <person name="Aviles F.A."/>
            <person name="Meyer T.E."/>
            <person name="Kyndt J.A."/>
        </authorList>
    </citation>
    <scope>NUCLEOTIDE SEQUENCE [LARGE SCALE GENOMIC DNA]</scope>
    <source>
        <strain evidence="1 2">DSM 11518</strain>
    </source>
</reference>
<evidence type="ECO:0000313" key="2">
    <source>
        <dbReference type="Proteomes" id="UP000483379"/>
    </source>
</evidence>
<sequence>MARRERTAALREKLAYEAARIMVEQGLTDFERARRKAAERTGIRDRRNWPSNEAVQEAVLTQRRLFFGNSHAVEGQALRRHALSAMQLFADFSPRLVGTALAGTGDLQAGVELFLFAERPEDVIFTLIERKIPWQEGERSCRYPRGQRASHPSFRFLAGDVPVTLVVLPTDHLRHPPLDPVTDRPQRGASMAEVEQMLAEADADYRFEIGR</sequence>
<evidence type="ECO:0000313" key="1">
    <source>
        <dbReference type="EMBL" id="NEV61272.1"/>
    </source>
</evidence>
<organism evidence="1 2">
    <name type="scientific">Thiorhodococcus minor</name>
    <dbReference type="NCBI Taxonomy" id="57489"/>
    <lineage>
        <taxon>Bacteria</taxon>
        <taxon>Pseudomonadati</taxon>
        <taxon>Pseudomonadota</taxon>
        <taxon>Gammaproteobacteria</taxon>
        <taxon>Chromatiales</taxon>
        <taxon>Chromatiaceae</taxon>
        <taxon>Thiorhodococcus</taxon>
    </lineage>
</organism>
<comment type="caution">
    <text evidence="1">The sequence shown here is derived from an EMBL/GenBank/DDBJ whole genome shotgun (WGS) entry which is preliminary data.</text>
</comment>
<dbReference type="RefSeq" id="WP_164451334.1">
    <property type="nucleotide sequence ID" value="NZ_JAAIJQ010000010.1"/>
</dbReference>
<keyword evidence="2" id="KW-1185">Reference proteome</keyword>
<gene>
    <name evidence="1" type="ORF">G3446_05035</name>
</gene>
<accession>A0A6M0JUQ0</accession>
<protein>
    <submittedName>
        <fullName evidence="1">Uncharacterized protein</fullName>
    </submittedName>
</protein>
<dbReference type="EMBL" id="JAAIJQ010000010">
    <property type="protein sequence ID" value="NEV61272.1"/>
    <property type="molecule type" value="Genomic_DNA"/>
</dbReference>
<dbReference type="Proteomes" id="UP000483379">
    <property type="component" value="Unassembled WGS sequence"/>
</dbReference>
<name>A0A6M0JUQ0_9GAMM</name>
<dbReference type="AlphaFoldDB" id="A0A6M0JUQ0"/>